<dbReference type="Pfam" id="PF01584">
    <property type="entry name" value="CheW"/>
    <property type="match status" value="1"/>
</dbReference>
<evidence type="ECO:0000256" key="3">
    <source>
        <dbReference type="ARBA" id="ARBA00022553"/>
    </source>
</evidence>
<evidence type="ECO:0000256" key="4">
    <source>
        <dbReference type="ARBA" id="ARBA00022679"/>
    </source>
</evidence>
<evidence type="ECO:0000256" key="1">
    <source>
        <dbReference type="ARBA" id="ARBA00000085"/>
    </source>
</evidence>
<dbReference type="GO" id="GO:0016301">
    <property type="term" value="F:kinase activity"/>
    <property type="evidence" value="ECO:0007669"/>
    <property type="project" value="UniProtKB-KW"/>
</dbReference>
<dbReference type="Pfam" id="PF02895">
    <property type="entry name" value="H-kinase_dim"/>
    <property type="match status" value="1"/>
</dbReference>
<proteinExistence type="predicted"/>
<dbReference type="InterPro" id="IPR004358">
    <property type="entry name" value="Sig_transdc_His_kin-like_C"/>
</dbReference>
<evidence type="ECO:0000256" key="2">
    <source>
        <dbReference type="ARBA" id="ARBA00012438"/>
    </source>
</evidence>
<dbReference type="EMBL" id="CP098611">
    <property type="protein sequence ID" value="USR93214.1"/>
    <property type="molecule type" value="Genomic_DNA"/>
</dbReference>
<feature type="region of interest" description="Disordered" evidence="9">
    <location>
        <begin position="133"/>
        <end position="164"/>
    </location>
</feature>
<dbReference type="SUPFAM" id="SSF47384">
    <property type="entry name" value="Homodimeric domain of signal transducing histidine kinase"/>
    <property type="match status" value="1"/>
</dbReference>
<dbReference type="PANTHER" id="PTHR43395:SF1">
    <property type="entry name" value="CHEMOTAXIS PROTEIN CHEA"/>
    <property type="match status" value="1"/>
</dbReference>
<dbReference type="SMART" id="SM00260">
    <property type="entry name" value="CheW"/>
    <property type="match status" value="1"/>
</dbReference>
<dbReference type="Gene3D" id="1.10.287.560">
    <property type="entry name" value="Histidine kinase CheA-like, homodimeric domain"/>
    <property type="match status" value="1"/>
</dbReference>
<dbReference type="PROSITE" id="PS50109">
    <property type="entry name" value="HIS_KIN"/>
    <property type="match status" value="1"/>
</dbReference>
<evidence type="ECO:0000259" key="12">
    <source>
        <dbReference type="PROSITE" id="PS50894"/>
    </source>
</evidence>
<evidence type="ECO:0000256" key="7">
    <source>
        <dbReference type="PROSITE-ProRule" id="PRU00110"/>
    </source>
</evidence>
<feature type="compositionally biased region" description="Polar residues" evidence="9">
    <location>
        <begin position="141"/>
        <end position="150"/>
    </location>
</feature>
<evidence type="ECO:0000256" key="5">
    <source>
        <dbReference type="ARBA" id="ARBA00022777"/>
    </source>
</evidence>
<dbReference type="PANTHER" id="PTHR43395">
    <property type="entry name" value="SENSOR HISTIDINE KINASE CHEA"/>
    <property type="match status" value="1"/>
</dbReference>
<sequence length="798" mass="88310">MAVPPGTESRYLEDEELRQTFQVATEDHLQKLDAGLLYLEHHPQDEGKFDELLREIHSIKGDAAMLGITDMAQLAHEWEQQLLPVKEGKQLFDASLCDRLGDGIKTLQQLVQETVTNCPAQVSLVESLARLRGESPGETPVQRSSSSLEPSQGGDRSQPHEGNYRIDTIRVDTQNLDALMTAAGELTVTKIRIAHRLSEIEEVVAFWEDWAREAGNMSLTLYHPLQDELQKIRQRQEIATLGMGGEMGNGRVGDEGRFNGVSPSVLLNFARFQEQNQARLETLGKLVNRLQTGIAEDTARLETLADDIEEGVRTLRLLPLSTIFNLYPRLVRDLARSQGKEVRLKIIGGDTRADKRILEDMKDPLTHIIRNAIDHGIESPEERQRRGKPATATITLRGYQTANTIAIEVSDDGRGLEMEKIKKTALKNEVVSPTELEAMTLGQIQNLIFMPGFSTRSFVTEVSGRGVGLDVVRANVERLKGSVQVVSKPGQGCSMSLQLGTTLATAHVLLLEVQHIYHEATGKTLPRQSYALPVEFVQTAVMIAPDDIFSLEGRETILYESQPVSVVHLADILELPIDRQLQEAQKSWACILLKVGEDGLGVLVDRLIDEQDAILKPQSNLLKRVRNVSGATILGTGEVCMVLNPVDIIKSVRGGHRPTTQVAESFAGPQETLTQETVKQTLLLVEDSITTRTQEKRILEAAGYEVVTAVDGLDGYNKLRAGRFDAVVSDIQMPNLDGLELTARIRTHPDYSELPIILVTSLATDEDRRRGAEAGANAYITKSSFNQDVLVETLQRLI</sequence>
<dbReference type="InterPro" id="IPR036890">
    <property type="entry name" value="HATPase_C_sf"/>
</dbReference>
<dbReference type="Pfam" id="PF02518">
    <property type="entry name" value="HATPase_c"/>
    <property type="match status" value="1"/>
</dbReference>
<evidence type="ECO:0000313" key="13">
    <source>
        <dbReference type="EMBL" id="USR93214.1"/>
    </source>
</evidence>
<dbReference type="InterPro" id="IPR002545">
    <property type="entry name" value="CheW-lke_dom"/>
</dbReference>
<comment type="catalytic activity">
    <reaction evidence="1">
        <text>ATP + protein L-histidine = ADP + protein N-phospho-L-histidine.</text>
        <dbReference type="EC" id="2.7.13.3"/>
    </reaction>
</comment>
<reference evidence="13" key="1">
    <citation type="submission" date="2022-06" db="EMBL/GenBank/DDBJ databases">
        <title>Genome sequence of Phormidium yuhuli AB48 isolated from an industrial photobioreactor environment.</title>
        <authorList>
            <person name="Qiu Y."/>
            <person name="Noonan A.J.C."/>
            <person name="Dofher K."/>
            <person name="Koch M."/>
            <person name="Kieft B."/>
            <person name="Lin X."/>
            <person name="Ziels R.M."/>
            <person name="Hallam S.J."/>
        </authorList>
    </citation>
    <scope>NUCLEOTIDE SEQUENCE</scope>
    <source>
        <strain evidence="13">AB48</strain>
    </source>
</reference>
<evidence type="ECO:0000256" key="9">
    <source>
        <dbReference type="SAM" id="MobiDB-lite"/>
    </source>
</evidence>
<organism evidence="13 14">
    <name type="scientific">Phormidium yuhuli AB48</name>
    <dbReference type="NCBI Taxonomy" id="2940671"/>
    <lineage>
        <taxon>Bacteria</taxon>
        <taxon>Bacillati</taxon>
        <taxon>Cyanobacteriota</taxon>
        <taxon>Cyanophyceae</taxon>
        <taxon>Oscillatoriophycideae</taxon>
        <taxon>Oscillatoriales</taxon>
        <taxon>Oscillatoriaceae</taxon>
        <taxon>Phormidium</taxon>
        <taxon>Phormidium yuhuli</taxon>
    </lineage>
</organism>
<dbReference type="SMART" id="SM00387">
    <property type="entry name" value="HATPase_c"/>
    <property type="match status" value="1"/>
</dbReference>
<evidence type="ECO:0000259" key="11">
    <source>
        <dbReference type="PROSITE" id="PS50110"/>
    </source>
</evidence>
<evidence type="ECO:0000313" key="14">
    <source>
        <dbReference type="Proteomes" id="UP001056708"/>
    </source>
</evidence>
<dbReference type="InterPro" id="IPR051315">
    <property type="entry name" value="Bact_Chemotaxis_CheA"/>
</dbReference>
<keyword evidence="5 13" id="KW-0418">Kinase</keyword>
<dbReference type="SUPFAM" id="SSF55874">
    <property type="entry name" value="ATPase domain of HSP90 chaperone/DNA topoisomerase II/histidine kinase"/>
    <property type="match status" value="1"/>
</dbReference>
<feature type="domain" description="Histidine kinase" evidence="10">
    <location>
        <begin position="294"/>
        <end position="503"/>
    </location>
</feature>
<dbReference type="InterPro" id="IPR036097">
    <property type="entry name" value="HisK_dim/P_sf"/>
</dbReference>
<keyword evidence="6" id="KW-0902">Two-component regulatory system</keyword>
<dbReference type="SUPFAM" id="SSF47226">
    <property type="entry name" value="Histidine-containing phosphotransfer domain, HPT domain"/>
    <property type="match status" value="1"/>
</dbReference>
<feature type="domain" description="HPt" evidence="12">
    <location>
        <begin position="10"/>
        <end position="114"/>
    </location>
</feature>
<dbReference type="InterPro" id="IPR011006">
    <property type="entry name" value="CheY-like_superfamily"/>
</dbReference>
<dbReference type="Pfam" id="PF00072">
    <property type="entry name" value="Response_reg"/>
    <property type="match status" value="1"/>
</dbReference>
<dbReference type="EC" id="2.7.13.3" evidence="2"/>
<dbReference type="SMART" id="SM00073">
    <property type="entry name" value="HPT"/>
    <property type="match status" value="1"/>
</dbReference>
<dbReference type="SUPFAM" id="SSF52172">
    <property type="entry name" value="CheY-like"/>
    <property type="match status" value="1"/>
</dbReference>
<dbReference type="PROSITE" id="PS50110">
    <property type="entry name" value="RESPONSE_REGULATORY"/>
    <property type="match status" value="1"/>
</dbReference>
<accession>A0ABY5AVF2</accession>
<dbReference type="Gene3D" id="3.30.565.10">
    <property type="entry name" value="Histidine kinase-like ATPase, C-terminal domain"/>
    <property type="match status" value="1"/>
</dbReference>
<dbReference type="Pfam" id="PF01627">
    <property type="entry name" value="Hpt"/>
    <property type="match status" value="1"/>
</dbReference>
<dbReference type="PROSITE" id="PS50894">
    <property type="entry name" value="HPT"/>
    <property type="match status" value="1"/>
</dbReference>
<gene>
    <name evidence="13" type="ORF">NEA10_17055</name>
</gene>
<dbReference type="SUPFAM" id="SSF50341">
    <property type="entry name" value="CheW-like"/>
    <property type="match status" value="1"/>
</dbReference>
<dbReference type="InterPro" id="IPR004105">
    <property type="entry name" value="CheA-like_dim"/>
</dbReference>
<evidence type="ECO:0000256" key="6">
    <source>
        <dbReference type="ARBA" id="ARBA00023012"/>
    </source>
</evidence>
<dbReference type="PRINTS" id="PR00344">
    <property type="entry name" value="BCTRLSENSOR"/>
</dbReference>
<evidence type="ECO:0000256" key="8">
    <source>
        <dbReference type="PROSITE-ProRule" id="PRU00169"/>
    </source>
</evidence>
<dbReference type="InterPro" id="IPR036641">
    <property type="entry name" value="HPT_dom_sf"/>
</dbReference>
<keyword evidence="3 8" id="KW-0597">Phosphoprotein</keyword>
<dbReference type="Gene3D" id="2.30.30.40">
    <property type="entry name" value="SH3 Domains"/>
    <property type="match status" value="1"/>
</dbReference>
<dbReference type="InterPro" id="IPR001789">
    <property type="entry name" value="Sig_transdc_resp-reg_receiver"/>
</dbReference>
<dbReference type="InterPro" id="IPR005467">
    <property type="entry name" value="His_kinase_dom"/>
</dbReference>
<evidence type="ECO:0000259" key="10">
    <source>
        <dbReference type="PROSITE" id="PS50109"/>
    </source>
</evidence>
<dbReference type="Proteomes" id="UP001056708">
    <property type="component" value="Chromosome"/>
</dbReference>
<protein>
    <recommendedName>
        <fullName evidence="2">histidine kinase</fullName>
        <ecNumber evidence="2">2.7.13.3</ecNumber>
    </recommendedName>
</protein>
<feature type="domain" description="Response regulatory" evidence="11">
    <location>
        <begin position="681"/>
        <end position="797"/>
    </location>
</feature>
<dbReference type="InterPro" id="IPR008207">
    <property type="entry name" value="Sig_transdc_His_kin_Hpt_dom"/>
</dbReference>
<dbReference type="InterPro" id="IPR036061">
    <property type="entry name" value="CheW-like_dom_sf"/>
</dbReference>
<dbReference type="CDD" id="cd00088">
    <property type="entry name" value="HPT"/>
    <property type="match status" value="1"/>
</dbReference>
<feature type="modified residue" description="Phosphohistidine" evidence="7">
    <location>
        <position position="57"/>
    </location>
</feature>
<keyword evidence="14" id="KW-1185">Reference proteome</keyword>
<dbReference type="InterPro" id="IPR003594">
    <property type="entry name" value="HATPase_dom"/>
</dbReference>
<dbReference type="Gene3D" id="3.40.50.2300">
    <property type="match status" value="1"/>
</dbReference>
<feature type="modified residue" description="4-aspartylphosphate" evidence="8">
    <location>
        <position position="730"/>
    </location>
</feature>
<keyword evidence="4" id="KW-0808">Transferase</keyword>
<dbReference type="Gene3D" id="1.20.120.160">
    <property type="entry name" value="HPT domain"/>
    <property type="match status" value="1"/>
</dbReference>
<name>A0ABY5AVF2_9CYAN</name>
<dbReference type="SMART" id="SM00448">
    <property type="entry name" value="REC"/>
    <property type="match status" value="1"/>
</dbReference>
<dbReference type="SMART" id="SM01231">
    <property type="entry name" value="H-kinase_dim"/>
    <property type="match status" value="1"/>
</dbReference>
<dbReference type="InterPro" id="IPR037006">
    <property type="entry name" value="CheA-like_homodim_sf"/>
</dbReference>